<evidence type="ECO:0008006" key="4">
    <source>
        <dbReference type="Google" id="ProtNLM"/>
    </source>
</evidence>
<keyword evidence="3" id="KW-1185">Reference proteome</keyword>
<sequence length="73" mass="8547">MKQQPLDRLLYLLGFLLLLSGVVIRVLDLSEHHLGLYLILGGLTLGLVMILHNMRQSCEREQEEKHKRQLEKR</sequence>
<dbReference type="Proteomes" id="UP001597094">
    <property type="component" value="Unassembled WGS sequence"/>
</dbReference>
<dbReference type="EMBL" id="JBHTLD010000029">
    <property type="protein sequence ID" value="MFD1185617.1"/>
    <property type="molecule type" value="Genomic_DNA"/>
</dbReference>
<feature type="transmembrane region" description="Helical" evidence="1">
    <location>
        <begin position="9"/>
        <end position="27"/>
    </location>
</feature>
<keyword evidence="1" id="KW-0472">Membrane</keyword>
<evidence type="ECO:0000256" key="1">
    <source>
        <dbReference type="SAM" id="Phobius"/>
    </source>
</evidence>
<name>A0ABW3SL77_9BACT</name>
<reference evidence="3" key="1">
    <citation type="journal article" date="2019" name="Int. J. Syst. Evol. Microbiol.">
        <title>The Global Catalogue of Microorganisms (GCM) 10K type strain sequencing project: providing services to taxonomists for standard genome sequencing and annotation.</title>
        <authorList>
            <consortium name="The Broad Institute Genomics Platform"/>
            <consortium name="The Broad Institute Genome Sequencing Center for Infectious Disease"/>
            <person name="Wu L."/>
            <person name="Ma J."/>
        </authorList>
    </citation>
    <scope>NUCLEOTIDE SEQUENCE [LARGE SCALE GENOMIC DNA]</scope>
    <source>
        <strain evidence="3">JCM 31319</strain>
    </source>
</reference>
<gene>
    <name evidence="2" type="ORF">ACFQ2O_05295</name>
</gene>
<keyword evidence="1" id="KW-1133">Transmembrane helix</keyword>
<evidence type="ECO:0000313" key="2">
    <source>
        <dbReference type="EMBL" id="MFD1185617.1"/>
    </source>
</evidence>
<keyword evidence="1" id="KW-0812">Transmembrane</keyword>
<feature type="transmembrane region" description="Helical" evidence="1">
    <location>
        <begin position="33"/>
        <end position="51"/>
    </location>
</feature>
<accession>A0ABW3SL77</accession>
<dbReference type="RefSeq" id="WP_377523509.1">
    <property type="nucleotide sequence ID" value="NZ_JBHTLD010000029.1"/>
</dbReference>
<protein>
    <recommendedName>
        <fullName evidence="4">DUF3188 domain-containing protein</fullName>
    </recommendedName>
</protein>
<evidence type="ECO:0000313" key="3">
    <source>
        <dbReference type="Proteomes" id="UP001597094"/>
    </source>
</evidence>
<comment type="caution">
    <text evidence="2">The sequence shown here is derived from an EMBL/GenBank/DDBJ whole genome shotgun (WGS) entry which is preliminary data.</text>
</comment>
<organism evidence="2 3">
    <name type="scientific">Pontibacter rugosus</name>
    <dbReference type="NCBI Taxonomy" id="1745966"/>
    <lineage>
        <taxon>Bacteria</taxon>
        <taxon>Pseudomonadati</taxon>
        <taxon>Bacteroidota</taxon>
        <taxon>Cytophagia</taxon>
        <taxon>Cytophagales</taxon>
        <taxon>Hymenobacteraceae</taxon>
        <taxon>Pontibacter</taxon>
    </lineage>
</organism>
<proteinExistence type="predicted"/>